<dbReference type="AlphaFoldDB" id="A0A9J7KMW5"/>
<evidence type="ECO:0000259" key="6">
    <source>
        <dbReference type="PROSITE" id="PS50023"/>
    </source>
</evidence>
<keyword evidence="3 5" id="KW-0440">LIM domain</keyword>
<dbReference type="PANTHER" id="PTHR24210">
    <property type="entry name" value="LIM DOMAIN-CONTAINING PROTEIN"/>
    <property type="match status" value="1"/>
</dbReference>
<proteinExistence type="predicted"/>
<evidence type="ECO:0000313" key="9">
    <source>
        <dbReference type="RefSeq" id="XP_035666762.1"/>
    </source>
</evidence>
<dbReference type="GO" id="GO:0035556">
    <property type="term" value="P:intracellular signal transduction"/>
    <property type="evidence" value="ECO:0007669"/>
    <property type="project" value="InterPro"/>
</dbReference>
<dbReference type="OrthoDB" id="1112565at2759"/>
<gene>
    <name evidence="8 9 10 11" type="primary">LOC118409678</name>
</gene>
<protein>
    <submittedName>
        <fullName evidence="8 9">Uncharacterized protein LOC118409678 isoform X1</fullName>
    </submittedName>
</protein>
<evidence type="ECO:0000313" key="11">
    <source>
        <dbReference type="RefSeq" id="XP_035666765.1"/>
    </source>
</evidence>
<dbReference type="GO" id="GO:0046872">
    <property type="term" value="F:metal ion binding"/>
    <property type="evidence" value="ECO:0007669"/>
    <property type="project" value="UniProtKB-KW"/>
</dbReference>
<dbReference type="InterPro" id="IPR029787">
    <property type="entry name" value="Nucleotide_cyclase"/>
</dbReference>
<dbReference type="SUPFAM" id="SSF55073">
    <property type="entry name" value="Nucleotide cyclase"/>
    <property type="match status" value="1"/>
</dbReference>
<accession>A0A9J7KMW5</accession>
<feature type="domain" description="LIM zinc-binding" evidence="6">
    <location>
        <begin position="356"/>
        <end position="415"/>
    </location>
</feature>
<evidence type="ECO:0000256" key="4">
    <source>
        <dbReference type="ARBA" id="ARBA00023239"/>
    </source>
</evidence>
<dbReference type="RefSeq" id="XP_035666761.1">
    <property type="nucleotide sequence ID" value="XM_035810868.1"/>
</dbReference>
<dbReference type="RefSeq" id="XP_035666762.1">
    <property type="nucleotide sequence ID" value="XM_035810869.1"/>
</dbReference>
<dbReference type="InterPro" id="IPR001054">
    <property type="entry name" value="A/G_cyclase"/>
</dbReference>
<organism evidence="7 10">
    <name type="scientific">Branchiostoma floridae</name>
    <name type="common">Florida lancelet</name>
    <name type="synonym">Amphioxus</name>
    <dbReference type="NCBI Taxonomy" id="7739"/>
    <lineage>
        <taxon>Eukaryota</taxon>
        <taxon>Metazoa</taxon>
        <taxon>Chordata</taxon>
        <taxon>Cephalochordata</taxon>
        <taxon>Leptocardii</taxon>
        <taxon>Amphioxiformes</taxon>
        <taxon>Branchiostomatidae</taxon>
        <taxon>Branchiostoma</taxon>
    </lineage>
</organism>
<dbReference type="Gene3D" id="3.30.70.1230">
    <property type="entry name" value="Nucleotide cyclase"/>
    <property type="match status" value="1"/>
</dbReference>
<dbReference type="RefSeq" id="XP_035666765.1">
    <property type="nucleotide sequence ID" value="XM_035810872.1"/>
</dbReference>
<reference evidence="8 9" key="2">
    <citation type="submission" date="2025-04" db="UniProtKB">
        <authorList>
            <consortium name="RefSeq"/>
        </authorList>
    </citation>
    <scope>IDENTIFICATION</scope>
    <source>
        <strain evidence="8 9">S238N-H82</strain>
        <tissue evidence="8 9">Testes</tissue>
    </source>
</reference>
<evidence type="ECO:0000256" key="2">
    <source>
        <dbReference type="ARBA" id="ARBA00022833"/>
    </source>
</evidence>
<feature type="domain" description="LIM zinc-binding" evidence="6">
    <location>
        <begin position="295"/>
        <end position="355"/>
    </location>
</feature>
<dbReference type="SMART" id="SM00132">
    <property type="entry name" value="LIM"/>
    <property type="match status" value="2"/>
</dbReference>
<keyword evidence="2 5" id="KW-0862">Zinc</keyword>
<dbReference type="GO" id="GO:0009190">
    <property type="term" value="P:cyclic nucleotide biosynthetic process"/>
    <property type="evidence" value="ECO:0007669"/>
    <property type="project" value="InterPro"/>
</dbReference>
<dbReference type="GeneID" id="118409678"/>
<dbReference type="RefSeq" id="XP_035666764.1">
    <property type="nucleotide sequence ID" value="XM_035810871.1"/>
</dbReference>
<dbReference type="KEGG" id="bfo:118409678"/>
<evidence type="ECO:0000256" key="1">
    <source>
        <dbReference type="ARBA" id="ARBA00022723"/>
    </source>
</evidence>
<dbReference type="CDD" id="cd08368">
    <property type="entry name" value="LIM"/>
    <property type="match status" value="1"/>
</dbReference>
<sequence>MSSLSDQICPHGHSEPDVRMLNGPLTAMPKSHSASKLRQDRDFWAKLEEKEKEREIQAARQRLQKDLQQNRDIYNHGYFKISPPHGVVTFVAVQVKNVATIWENNSADTVIRAMNRYSDIVRRATRDFRGYEVEAEEESFLIAFQQPLDAVNWCLTVQLAMTDTKWEEELLTCDDCIRVFKSRENGYDIPRLIFCGPRLQMGVSKGRVDSVYHYASGHMGYRGTEVYRTQGICRLAQGGQILINESLWQDLPKDQIAPYVHREVGSFKLEGFDNLTSLTEVLPRTLEERARWFGIICAECNKLIKPKEGYVKALGSNWHTDHFRCWQCKKVLNGTYIVKDQKPYCEEDFFQYNAPRCRSCSNPITGGFIEAIESTWHPDCFVCQRCHKAPTKDDNIFEFNALPYCTKCYNTVTNGTT</sequence>
<reference evidence="7" key="1">
    <citation type="journal article" date="2020" name="Nat. Ecol. Evol.">
        <title>Deeply conserved synteny resolves early events in vertebrate evolution.</title>
        <authorList>
            <person name="Simakov O."/>
            <person name="Marletaz F."/>
            <person name="Yue J.X."/>
            <person name="O'Connell B."/>
            <person name="Jenkins J."/>
            <person name="Brandt A."/>
            <person name="Calef R."/>
            <person name="Tung C.H."/>
            <person name="Huang T.K."/>
            <person name="Schmutz J."/>
            <person name="Satoh N."/>
            <person name="Yu J.K."/>
            <person name="Putnam N.H."/>
            <person name="Green R.E."/>
            <person name="Rokhsar D.S."/>
        </authorList>
    </citation>
    <scope>NUCLEOTIDE SEQUENCE [LARGE SCALE GENOMIC DNA]</scope>
    <source>
        <strain evidence="7">S238N-H82</strain>
    </source>
</reference>
<keyword evidence="4" id="KW-0456">Lyase</keyword>
<dbReference type="InterPro" id="IPR017351">
    <property type="entry name" value="PINCH-1-4-like"/>
</dbReference>
<evidence type="ECO:0000313" key="10">
    <source>
        <dbReference type="RefSeq" id="XP_035666764.1"/>
    </source>
</evidence>
<evidence type="ECO:0000313" key="7">
    <source>
        <dbReference type="Proteomes" id="UP000001554"/>
    </source>
</evidence>
<dbReference type="Gene3D" id="2.10.110.10">
    <property type="entry name" value="Cysteine Rich Protein"/>
    <property type="match status" value="2"/>
</dbReference>
<evidence type="ECO:0000256" key="5">
    <source>
        <dbReference type="PROSITE-ProRule" id="PRU00125"/>
    </source>
</evidence>
<evidence type="ECO:0000256" key="3">
    <source>
        <dbReference type="ARBA" id="ARBA00023038"/>
    </source>
</evidence>
<keyword evidence="1 5" id="KW-0479">Metal-binding</keyword>
<keyword evidence="7" id="KW-1185">Reference proteome</keyword>
<dbReference type="PANTHER" id="PTHR24210:SF14">
    <property type="entry name" value="LIM ZINC-BINDING DOMAIN-CONTAINING PROTEIN"/>
    <property type="match status" value="1"/>
</dbReference>
<dbReference type="Proteomes" id="UP000001554">
    <property type="component" value="Chromosome 2"/>
</dbReference>
<name>A0A9J7KMW5_BRAFL</name>
<dbReference type="PROSITE" id="PS50023">
    <property type="entry name" value="LIM_DOMAIN_2"/>
    <property type="match status" value="2"/>
</dbReference>
<dbReference type="Pfam" id="PF00211">
    <property type="entry name" value="Guanylate_cyc"/>
    <property type="match status" value="1"/>
</dbReference>
<dbReference type="Pfam" id="PF00412">
    <property type="entry name" value="LIM"/>
    <property type="match status" value="2"/>
</dbReference>
<dbReference type="GO" id="GO:0016829">
    <property type="term" value="F:lyase activity"/>
    <property type="evidence" value="ECO:0007669"/>
    <property type="project" value="UniProtKB-KW"/>
</dbReference>
<dbReference type="SUPFAM" id="SSF57716">
    <property type="entry name" value="Glucocorticoid receptor-like (DNA-binding domain)"/>
    <property type="match status" value="2"/>
</dbReference>
<dbReference type="InterPro" id="IPR001781">
    <property type="entry name" value="Znf_LIM"/>
</dbReference>
<evidence type="ECO:0000313" key="8">
    <source>
        <dbReference type="RefSeq" id="XP_035666761.1"/>
    </source>
</evidence>